<proteinExistence type="predicted"/>
<protein>
    <submittedName>
        <fullName evidence="7">Alanine racemase</fullName>
        <ecNumber evidence="7">5.1.1.1</ecNumber>
    </submittedName>
</protein>
<evidence type="ECO:0000256" key="1">
    <source>
        <dbReference type="ARBA" id="ARBA00001933"/>
    </source>
</evidence>
<keyword evidence="8" id="KW-1185">Reference proteome</keyword>
<reference evidence="7" key="1">
    <citation type="submission" date="2021-01" db="EMBL/GenBank/DDBJ databases">
        <title>Marivirga sp. nov., isolated from intertidal surface sediments.</title>
        <authorList>
            <person name="Zhang M."/>
        </authorList>
    </citation>
    <scope>NUCLEOTIDE SEQUENCE</scope>
    <source>
        <strain evidence="7">SM1354</strain>
    </source>
</reference>
<feature type="binding site" evidence="5">
    <location>
        <position position="141"/>
    </location>
    <ligand>
        <name>substrate</name>
    </ligand>
</feature>
<organism evidence="7 8">
    <name type="scientific">Marivirga atlantica</name>
    <dbReference type="NCBI Taxonomy" id="1548457"/>
    <lineage>
        <taxon>Bacteria</taxon>
        <taxon>Pseudomonadati</taxon>
        <taxon>Bacteroidota</taxon>
        <taxon>Cytophagia</taxon>
        <taxon>Cytophagales</taxon>
        <taxon>Marivirgaceae</taxon>
        <taxon>Marivirga</taxon>
    </lineage>
</organism>
<keyword evidence="2 4" id="KW-0663">Pyridoxal phosphate</keyword>
<evidence type="ECO:0000313" key="7">
    <source>
        <dbReference type="EMBL" id="MBL0764399.1"/>
    </source>
</evidence>
<dbReference type="SUPFAM" id="SSF51419">
    <property type="entry name" value="PLP-binding barrel"/>
    <property type="match status" value="1"/>
</dbReference>
<dbReference type="GO" id="GO:0030632">
    <property type="term" value="P:D-alanine biosynthetic process"/>
    <property type="evidence" value="ECO:0007669"/>
    <property type="project" value="TreeGrafter"/>
</dbReference>
<dbReference type="Pfam" id="PF01168">
    <property type="entry name" value="Ala_racemase_N"/>
    <property type="match status" value="1"/>
</dbReference>
<evidence type="ECO:0000256" key="2">
    <source>
        <dbReference type="ARBA" id="ARBA00022898"/>
    </source>
</evidence>
<feature type="domain" description="Alanine racemase C-terminal" evidence="6">
    <location>
        <begin position="264"/>
        <end position="392"/>
    </location>
</feature>
<evidence type="ECO:0000313" key="8">
    <source>
        <dbReference type="Proteomes" id="UP000642920"/>
    </source>
</evidence>
<evidence type="ECO:0000256" key="3">
    <source>
        <dbReference type="ARBA" id="ARBA00023235"/>
    </source>
</evidence>
<dbReference type="InterPro" id="IPR009006">
    <property type="entry name" value="Ala_racemase/Decarboxylase_C"/>
</dbReference>
<evidence type="ECO:0000259" key="6">
    <source>
        <dbReference type="SMART" id="SM01005"/>
    </source>
</evidence>
<dbReference type="AlphaFoldDB" id="A0A937AD74"/>
<dbReference type="PROSITE" id="PS00395">
    <property type="entry name" value="ALANINE_RACEMASE"/>
    <property type="match status" value="1"/>
</dbReference>
<dbReference type="RefSeq" id="WP_201917931.1">
    <property type="nucleotide sequence ID" value="NZ_JAERQG010000001.1"/>
</dbReference>
<gene>
    <name evidence="7" type="primary">alr</name>
    <name evidence="7" type="ORF">JKP34_03985</name>
</gene>
<feature type="modified residue" description="N6-(pyridoxal phosphate)lysine" evidence="4">
    <location>
        <position position="42"/>
    </location>
</feature>
<dbReference type="InterPro" id="IPR001608">
    <property type="entry name" value="Ala_racemase_N"/>
</dbReference>
<dbReference type="PRINTS" id="PR00992">
    <property type="entry name" value="ALARACEMASE"/>
</dbReference>
<feature type="binding site" evidence="5">
    <location>
        <position position="333"/>
    </location>
    <ligand>
        <name>substrate</name>
    </ligand>
</feature>
<evidence type="ECO:0000256" key="5">
    <source>
        <dbReference type="PIRSR" id="PIRSR600821-52"/>
    </source>
</evidence>
<dbReference type="GO" id="GO:0005829">
    <property type="term" value="C:cytosol"/>
    <property type="evidence" value="ECO:0007669"/>
    <property type="project" value="TreeGrafter"/>
</dbReference>
<dbReference type="SUPFAM" id="SSF50621">
    <property type="entry name" value="Alanine racemase C-terminal domain-like"/>
    <property type="match status" value="1"/>
</dbReference>
<dbReference type="Gene3D" id="3.20.20.10">
    <property type="entry name" value="Alanine racemase"/>
    <property type="match status" value="1"/>
</dbReference>
<accession>A0A937AD74</accession>
<dbReference type="NCBIfam" id="TIGR00492">
    <property type="entry name" value="alr"/>
    <property type="match status" value="1"/>
</dbReference>
<dbReference type="CDD" id="cd00430">
    <property type="entry name" value="PLPDE_III_AR"/>
    <property type="match status" value="1"/>
</dbReference>
<dbReference type="PANTHER" id="PTHR30511">
    <property type="entry name" value="ALANINE RACEMASE"/>
    <property type="match status" value="1"/>
</dbReference>
<name>A0A937AD74_9BACT</name>
<dbReference type="GO" id="GO:0008784">
    <property type="term" value="F:alanine racemase activity"/>
    <property type="evidence" value="ECO:0007669"/>
    <property type="project" value="UniProtKB-EC"/>
</dbReference>
<dbReference type="InterPro" id="IPR011079">
    <property type="entry name" value="Ala_racemase_C"/>
</dbReference>
<dbReference type="GO" id="GO:0030170">
    <property type="term" value="F:pyridoxal phosphate binding"/>
    <property type="evidence" value="ECO:0007669"/>
    <property type="project" value="TreeGrafter"/>
</dbReference>
<dbReference type="InterPro" id="IPR000821">
    <property type="entry name" value="Ala_racemase"/>
</dbReference>
<evidence type="ECO:0000256" key="4">
    <source>
        <dbReference type="PIRSR" id="PIRSR600821-50"/>
    </source>
</evidence>
<sequence length="392" mass="44282">MDKLIPTRSTSTIYLNPRAAKRNVKFVKCQLKEGTLLSAVVKGNAYGHGIEQMVPIFEKSGINHFSVFSSHEAYQVCEVKSKKTEVMIMGWLNNDEIRWAIKNEVSFFVFELDRLNTALKIAQELSLQAKIHIELETGMNRTGLEEKHIPEALSILKENEEHFLLEGLCTHYAGAESITNYLRIQDQITLYKKYCSLFESEGLKPKYKHTACSAAMISYPETQMDMVRVGILLYGFWPSRETFIYHQRKNGHAKERSKDPLSRVIKWTSQVMSTKEVPMGDFIGYGTSYQAPKKMKVATVPVGYAYGFARSLSNQGRAIVNGKRVAVIGTINMNLMMINVTECKSVEKGDEVILIGSSGKVKVTVASFGELSNQLNYELLSRLPQDIPRVIE</sequence>
<dbReference type="EC" id="5.1.1.1" evidence="7"/>
<dbReference type="EMBL" id="JAERQG010000001">
    <property type="protein sequence ID" value="MBL0764399.1"/>
    <property type="molecule type" value="Genomic_DNA"/>
</dbReference>
<dbReference type="InterPro" id="IPR020622">
    <property type="entry name" value="Ala_racemase_pyridoxalP-BS"/>
</dbReference>
<dbReference type="Pfam" id="PF00842">
    <property type="entry name" value="Ala_racemase_C"/>
    <property type="match status" value="1"/>
</dbReference>
<comment type="cofactor">
    <cofactor evidence="1 4">
        <name>pyridoxal 5'-phosphate</name>
        <dbReference type="ChEBI" id="CHEBI:597326"/>
    </cofactor>
</comment>
<dbReference type="Gene3D" id="2.40.37.10">
    <property type="entry name" value="Lyase, Ornithine Decarboxylase, Chain A, domain 1"/>
    <property type="match status" value="1"/>
</dbReference>
<dbReference type="Proteomes" id="UP000642920">
    <property type="component" value="Unassembled WGS sequence"/>
</dbReference>
<dbReference type="SMART" id="SM01005">
    <property type="entry name" value="Ala_racemase_C"/>
    <property type="match status" value="1"/>
</dbReference>
<comment type="caution">
    <text evidence="7">The sequence shown here is derived from an EMBL/GenBank/DDBJ whole genome shotgun (WGS) entry which is preliminary data.</text>
</comment>
<dbReference type="PANTHER" id="PTHR30511:SF0">
    <property type="entry name" value="ALANINE RACEMASE, CATABOLIC-RELATED"/>
    <property type="match status" value="1"/>
</dbReference>
<keyword evidence="3 7" id="KW-0413">Isomerase</keyword>
<dbReference type="InterPro" id="IPR029066">
    <property type="entry name" value="PLP-binding_barrel"/>
</dbReference>